<feature type="disulfide bond" evidence="24">
    <location>
        <begin position="922"/>
        <end position="931"/>
    </location>
</feature>
<dbReference type="GO" id="GO:0005112">
    <property type="term" value="F:Notch binding"/>
    <property type="evidence" value="ECO:0007669"/>
    <property type="project" value="TreeGrafter"/>
</dbReference>
<evidence type="ECO:0000259" key="27">
    <source>
        <dbReference type="PROSITE" id="PS50025"/>
    </source>
</evidence>
<name>A0AAN8XKJ8_HALRR</name>
<dbReference type="SUPFAM" id="SSF49899">
    <property type="entry name" value="Concanavalin A-like lectins/glucanases"/>
    <property type="match status" value="4"/>
</dbReference>
<comment type="similarity">
    <text evidence="21">Belongs to the Crumbs protein family.</text>
</comment>
<dbReference type="PROSITE" id="PS00010">
    <property type="entry name" value="ASX_HYDROXYL"/>
    <property type="match status" value="22"/>
</dbReference>
<dbReference type="FunFam" id="2.10.25.10:FF:000143">
    <property type="entry name" value="Protein crumbs 1"/>
    <property type="match status" value="4"/>
</dbReference>
<feature type="disulfide bond" evidence="24">
    <location>
        <begin position="808"/>
        <end position="817"/>
    </location>
</feature>
<feature type="domain" description="EGF-like" evidence="28">
    <location>
        <begin position="820"/>
        <end position="856"/>
    </location>
</feature>
<keyword evidence="20" id="KW-0966">Cell projection</keyword>
<keyword evidence="7 24" id="KW-0245">EGF-like domain</keyword>
<feature type="domain" description="EGF-like" evidence="28">
    <location>
        <begin position="513"/>
        <end position="551"/>
    </location>
</feature>
<evidence type="ECO:0000256" key="26">
    <source>
        <dbReference type="SAM" id="Phobius"/>
    </source>
</evidence>
<feature type="domain" description="EGF-like" evidence="28">
    <location>
        <begin position="2002"/>
        <end position="2038"/>
    </location>
</feature>
<evidence type="ECO:0000256" key="11">
    <source>
        <dbReference type="ARBA" id="ARBA00022737"/>
    </source>
</evidence>
<feature type="domain" description="EGF-like" evidence="28">
    <location>
        <begin position="1654"/>
        <end position="1690"/>
    </location>
</feature>
<feature type="disulfide bond" evidence="24">
    <location>
        <begin position="2028"/>
        <end position="2037"/>
    </location>
</feature>
<feature type="disulfide bond" evidence="24">
    <location>
        <begin position="770"/>
        <end position="779"/>
    </location>
</feature>
<dbReference type="FunFam" id="2.10.25.10:FF:000053">
    <property type="entry name" value="Slit guidance ligand 2"/>
    <property type="match status" value="1"/>
</dbReference>
<feature type="disulfide bond" evidence="24">
    <location>
        <begin position="2192"/>
        <end position="2201"/>
    </location>
</feature>
<dbReference type="Pfam" id="PF07645">
    <property type="entry name" value="EGF_CA"/>
    <property type="match status" value="2"/>
</dbReference>
<evidence type="ECO:0000313" key="30">
    <source>
        <dbReference type="Proteomes" id="UP001381693"/>
    </source>
</evidence>
<dbReference type="EMBL" id="JAXCGZ010006025">
    <property type="protein sequence ID" value="KAK7080255.1"/>
    <property type="molecule type" value="Genomic_DNA"/>
</dbReference>
<feature type="disulfide bond" evidence="24">
    <location>
        <begin position="1211"/>
        <end position="1220"/>
    </location>
</feature>
<feature type="disulfide bond" evidence="24">
    <location>
        <begin position="1680"/>
        <end position="1689"/>
    </location>
</feature>
<feature type="domain" description="EGF-like" evidence="28">
    <location>
        <begin position="1049"/>
        <end position="1103"/>
    </location>
</feature>
<feature type="disulfide bond" evidence="24">
    <location>
        <begin position="1093"/>
        <end position="1102"/>
    </location>
</feature>
<feature type="disulfide bond" evidence="24">
    <location>
        <begin position="501"/>
        <end position="510"/>
    </location>
</feature>
<feature type="non-terminal residue" evidence="29">
    <location>
        <position position="2302"/>
    </location>
</feature>
<feature type="domain" description="Laminin G" evidence="27">
    <location>
        <begin position="1718"/>
        <end position="1927"/>
    </location>
</feature>
<keyword evidence="9 26" id="KW-0812">Transmembrane</keyword>
<dbReference type="FunFam" id="2.10.25.10:FF:000279">
    <property type="entry name" value="Neurogenic locus notch 1"/>
    <property type="match status" value="1"/>
</dbReference>
<keyword evidence="30" id="KW-1185">Reference proteome</keyword>
<dbReference type="GO" id="GO:0051093">
    <property type="term" value="P:negative regulation of developmental process"/>
    <property type="evidence" value="ECO:0007669"/>
    <property type="project" value="UniProtKB-ARBA"/>
</dbReference>
<feature type="disulfide bond" evidence="24">
    <location>
        <begin position="323"/>
        <end position="340"/>
    </location>
</feature>
<dbReference type="InterPro" id="IPR001791">
    <property type="entry name" value="Laminin_G"/>
</dbReference>
<feature type="disulfide bond" evidence="24">
    <location>
        <begin position="730"/>
        <end position="739"/>
    </location>
</feature>
<evidence type="ECO:0000256" key="3">
    <source>
        <dbReference type="ARBA" id="ARBA00004613"/>
    </source>
</evidence>
<feature type="domain" description="EGF-like" evidence="28">
    <location>
        <begin position="437"/>
        <end position="473"/>
    </location>
</feature>
<dbReference type="InterPro" id="IPR018097">
    <property type="entry name" value="EGF_Ca-bd_CS"/>
</dbReference>
<evidence type="ECO:0000256" key="23">
    <source>
        <dbReference type="ARBA" id="ARBA00080891"/>
    </source>
</evidence>
<dbReference type="PROSITE" id="PS01186">
    <property type="entry name" value="EGF_2"/>
    <property type="match status" value="27"/>
</dbReference>
<dbReference type="SMART" id="SM00282">
    <property type="entry name" value="LamG"/>
    <property type="match status" value="4"/>
</dbReference>
<feature type="disulfide bond" evidence="24">
    <location>
        <begin position="616"/>
        <end position="625"/>
    </location>
</feature>
<dbReference type="FunFam" id="2.10.25.10:FF:000472">
    <property type="entry name" value="Uncharacterized protein, isoform A"/>
    <property type="match status" value="1"/>
</dbReference>
<dbReference type="PROSITE" id="PS50025">
    <property type="entry name" value="LAM_G_DOMAIN"/>
    <property type="match status" value="4"/>
</dbReference>
<feature type="domain" description="EGF-like" evidence="28">
    <location>
        <begin position="666"/>
        <end position="702"/>
    </location>
</feature>
<feature type="disulfide bond" evidence="24">
    <location>
        <begin position="846"/>
        <end position="855"/>
    </location>
</feature>
<dbReference type="FunFam" id="2.10.25.10:FF:000066">
    <property type="entry name" value="FAT atypical cadherin 4"/>
    <property type="match status" value="1"/>
</dbReference>
<feature type="disulfide bond" evidence="24">
    <location>
        <begin position="1990"/>
        <end position="1999"/>
    </location>
</feature>
<comment type="caution">
    <text evidence="29">The sequence shown here is derived from an EMBL/GenBank/DDBJ whole genome shotgun (WGS) entry which is preliminary data.</text>
</comment>
<dbReference type="PANTHER" id="PTHR12916:SF10">
    <property type="entry name" value="NEUROGENIC LOCUS NOTCH HOMOLOG PROTEIN 2 PRECURSOR"/>
    <property type="match status" value="1"/>
</dbReference>
<feature type="domain" description="EGF-like" evidence="28">
    <location>
        <begin position="398"/>
        <end position="435"/>
    </location>
</feature>
<keyword evidence="5" id="KW-1003">Cell membrane</keyword>
<keyword evidence="17 24" id="KW-1015">Disulfide bond</keyword>
<feature type="disulfide bond" evidence="24">
    <location>
        <begin position="463"/>
        <end position="472"/>
    </location>
</feature>
<dbReference type="GO" id="GO:0007219">
    <property type="term" value="P:Notch signaling pathway"/>
    <property type="evidence" value="ECO:0007669"/>
    <property type="project" value="UniProtKB-KW"/>
</dbReference>
<feature type="disulfide bond" evidence="24">
    <location>
        <begin position="1168"/>
        <end position="1177"/>
    </location>
</feature>
<feature type="disulfide bond" evidence="24">
    <location>
        <begin position="1952"/>
        <end position="1961"/>
    </location>
</feature>
<feature type="domain" description="EGF-like" evidence="28">
    <location>
        <begin position="590"/>
        <end position="626"/>
    </location>
</feature>
<feature type="disulfide bond" evidence="24">
    <location>
        <begin position="386"/>
        <end position="395"/>
    </location>
</feature>
<feature type="domain" description="Laminin G" evidence="27">
    <location>
        <begin position="103"/>
        <end position="261"/>
    </location>
</feature>
<feature type="disulfide bond" evidence="24">
    <location>
        <begin position="578"/>
        <end position="587"/>
    </location>
</feature>
<feature type="disulfide bond" evidence="24">
    <location>
        <begin position="654"/>
        <end position="663"/>
    </location>
</feature>
<feature type="domain" description="EGF-like" evidence="28">
    <location>
        <begin position="896"/>
        <end position="932"/>
    </location>
</feature>
<feature type="domain" description="EGF-like" evidence="28">
    <location>
        <begin position="1394"/>
        <end position="1430"/>
    </location>
</feature>
<feature type="compositionally biased region" description="Polar residues" evidence="25">
    <location>
        <begin position="23"/>
        <end position="32"/>
    </location>
</feature>
<evidence type="ECO:0000256" key="20">
    <source>
        <dbReference type="ARBA" id="ARBA00023273"/>
    </source>
</evidence>
<feature type="disulfide bond" evidence="24">
    <location>
        <begin position="2074"/>
        <end position="2083"/>
    </location>
</feature>
<feature type="disulfide bond" evidence="24">
    <location>
        <begin position="1109"/>
        <end position="1119"/>
    </location>
</feature>
<protein>
    <recommendedName>
        <fullName evidence="22">Protein crumbs homolog 2</fullName>
    </recommendedName>
    <alternativeName>
        <fullName evidence="23">Crumbs-like protein 2</fullName>
    </alternativeName>
</protein>
<keyword evidence="19" id="KW-0306">Gastrulation</keyword>
<dbReference type="PROSITE" id="PS01187">
    <property type="entry name" value="EGF_CA"/>
    <property type="match status" value="12"/>
</dbReference>
<evidence type="ECO:0000256" key="17">
    <source>
        <dbReference type="ARBA" id="ARBA00023157"/>
    </source>
</evidence>
<sequence length="2302" mass="250675">VCLILVVGQLNYVQSQSVLGEAAPSQSPSESVDQTHFDVVHDLSPQSEPPDSSPSPRSEFTELEDSFSQDWNVLTRREEHSSTLDLLELEGNDDAGLMLGGGAREGHFNGESVVSLPVPLNLRGYTSMSFRTCRHGVLLSQNGEGGDNLVLSVSEEGILELTLSYQGQKHVTTLGKQLNNNQWHRVFLRFELGLLKLGVDEATVVVANTTSISAPFLDHGLLSPSSVLKIGSNFTGCILQGAGTQLTDELAKHRGVDWGSCPLPDGTDCRGYDEDHCFSRPCGQRGQCVPQTEGYTCNCYTRYSGQHCDIDSGPLCNRPEYQCQNGGLCQEDHLGNITFCACPIGFTGSVCQVHIDDAFCNNASNPCQNNALCTVTSFADTYECQCQPGFSGEHCEINDDNCASQPCWNGGICNDGVNTYTCDCERTGYIGDICQTNIDECLSQPCMNGATCFDLYGGYECACPPGYAGELCDVEVQECSSNPCQHGGTCTDLQNGYRCSCVLGFEGYNCERNIDDCENVTCPENSYCQDFINTHLCQCNPGYSGVPPNCIDIDECESSPCVNGGTCYNSENSFACICSRGYSGDTCELNVDDCSPYPCQNGATCVDGLDDFTCTCLPGYEGRFCNENLDECNLDICVHAVRCQDLIGDYLCECEEGWSGKNCDIEVDECSSAPCLHGATCEDSLNGFNCVCVPGYTGEICDIDINECEPNPCQNGGICNDGINNYTCECSDAFMGTNCEEEYDSCASNPCQNSASCITTKGQRDFYCECIPGFEGLYCSNNINDCFDVTCTDGKVCFDLVNRFECRCPEGFTGDNCTVNIDECESNPCLNGGQCYDALANYSCECPSGYTGHNCGEDIDECALSSPCVNGICQNTNGSYQCYCRPGFSGDFCDLEFDECLSRPCHNGGSCLNKINGYECVCQPGFTGTDCDVDIDECASDPCQNNATCYDGIANFTCECLPGFADLLCSTNIDECESEPCMNGGVCTDGINNYTCNCNDTGFKGDQCEINIDDCDPSPCQHGSTCSDLVKDYSCLCFDGYTGKNCEEDIAECEALPCQNGATCLERSNLTLYDYNIFSNFSYETAGGFICECLPGFAGDTCEINIDECASDPCLNGECIDEINAYFCQCLPGYEGINCEIEINECELYTPCIHGNCTDKVADYECVCEEPYGGKNCSVELLGCIDVVCLNGGICEALLYNEKDHDYVCHCEHGFTGIHCEMSTTLSLSGNSYVLINSEREEGYELEFRFRTTLANGILAVGQGETYIKLELLNGQLNLHSSLLNKFDGIFTGSDLHDGQWQKVRVSINDSYVFLAANDEFTVHPINPVQAINSSDTSFSTTVLGGATPVLKVLSNVAPFFTGCMEDVYVDGEIMIPSRVPSPVKVSVEEGCPRVEQCSPNPCFNDGECQDLWTSYQCNCKRPYLGDTCQLSFTPATFGNEDILDSLVTVIIPDVDHATYRTHADVSMLVRTREENGLIFYLGTHLDSNRPDYQKSMQSTHLLAQLVNGELVIRILLDGPEETFAVSHLTLTDGDPHLLHVKRINKDVNAYIDNTMVLNTSLVNGGNLEAHVLYLGGVPDAASPRIKRQLGVTNFTTSVTRPHFKGTLQDIRLSNGTETRLVQPFPLQNVNNNILPGPNLDTVELHNILEGTVSDDMCAPDPCQNGATCSVTWNDFYCSCTFGYKGKTCEDREYCALYECPTGSECLNLDDGYECIANLTFDGANSSMTFFQSITNPPAEITEILINYRSKVGGVLFWASGLDATVWIGMTQSSVVVHQTNGSVTRDTLFSSNITLDGNWHALKVVLDPTGMQVLVDNASLIGSDINVIVDFAAIVLSDAGEIRIGASPVPLTSLSLLDPALVFTTSEPRSTLPQEESSVPRVFRGCVGVARIQGILLPYFSQAVLINNTAQNRFQRRGERNTETGCTVCYNEECMNGGYCEHPSEIYNCSCPLGFMGNLCQINIDECEENQCQNGATCVDGINAYTCACMPGYTGKFCEEDIDECATSPCKNGGTCENEIARFLCYCPEDFIGPTCEELKIKNCSNNMCQNGATCSDIYDSASGIAENYTCTCPFGYAGYNCEITIDYCEKRSILCNHGGSCKPTFRDEGWRCDCQPGWEGELCQSETNECASDPCKNGGTCTDRFNNFTCTCLDTWQGPTCEQDFDECATAICKNGGSCYNIQGSFECACEQENCGQTCLLTNPCLTYNCSNGGECRHLCDEYIPAQENRTRAYCKCPDGWGGDHCLDEVAAFPSDIELAIIVGCVVGLMLIIAIVGLTVFLMMAKKKRQTRGTYSPSRQ</sequence>
<evidence type="ECO:0000256" key="19">
    <source>
        <dbReference type="ARBA" id="ARBA00023218"/>
    </source>
</evidence>
<dbReference type="InterPro" id="IPR013032">
    <property type="entry name" value="EGF-like_CS"/>
</dbReference>
<feature type="domain" description="EGF-like" evidence="28">
    <location>
        <begin position="1142"/>
        <end position="1178"/>
    </location>
</feature>
<dbReference type="PROSITE" id="PS50026">
    <property type="entry name" value="EGF_3"/>
    <property type="match status" value="34"/>
</dbReference>
<feature type="disulfide bond" evidence="24">
    <location>
        <begin position="342"/>
        <end position="351"/>
    </location>
</feature>
<keyword evidence="16 26" id="KW-0472">Membrane</keyword>
<evidence type="ECO:0000256" key="1">
    <source>
        <dbReference type="ARBA" id="ARBA00004247"/>
    </source>
</evidence>
<dbReference type="CDD" id="cd00054">
    <property type="entry name" value="EGF_CA"/>
    <property type="match status" value="24"/>
</dbReference>
<feature type="domain" description="EGF-like" evidence="28">
    <location>
        <begin position="972"/>
        <end position="1009"/>
    </location>
</feature>
<dbReference type="Gene3D" id="2.60.120.200">
    <property type="match status" value="4"/>
</dbReference>
<feature type="domain" description="EGF-like" evidence="28">
    <location>
        <begin position="1011"/>
        <end position="1047"/>
    </location>
</feature>
<feature type="domain" description="EGF-like" evidence="28">
    <location>
        <begin position="704"/>
        <end position="740"/>
    </location>
</feature>
<evidence type="ECO:0000256" key="12">
    <source>
        <dbReference type="ARBA" id="ARBA00022782"/>
    </source>
</evidence>
<evidence type="ECO:0000256" key="14">
    <source>
        <dbReference type="ARBA" id="ARBA00022976"/>
    </source>
</evidence>
<dbReference type="InterPro" id="IPR000742">
    <property type="entry name" value="EGF"/>
</dbReference>
<dbReference type="Pfam" id="PF12661">
    <property type="entry name" value="hEGF"/>
    <property type="match status" value="6"/>
</dbReference>
<dbReference type="FunFam" id="2.60.120.200:FF:000143">
    <property type="entry name" value="Crumbs, isoform D"/>
    <property type="match status" value="1"/>
</dbReference>
<evidence type="ECO:0000256" key="16">
    <source>
        <dbReference type="ARBA" id="ARBA00023136"/>
    </source>
</evidence>
<dbReference type="GO" id="GO:0048592">
    <property type="term" value="P:eye morphogenesis"/>
    <property type="evidence" value="ECO:0007669"/>
    <property type="project" value="UniProtKB-ARBA"/>
</dbReference>
<evidence type="ECO:0000256" key="5">
    <source>
        <dbReference type="ARBA" id="ARBA00022475"/>
    </source>
</evidence>
<feature type="disulfide bond" evidence="24">
    <location>
        <begin position="692"/>
        <end position="701"/>
    </location>
</feature>
<dbReference type="SUPFAM" id="SSF57196">
    <property type="entry name" value="EGF/Laminin"/>
    <property type="match status" value="12"/>
</dbReference>
<dbReference type="FunFam" id="2.10.25.10:FF:000039">
    <property type="entry name" value="Crumbs cell polarity complex component 1"/>
    <property type="match status" value="1"/>
</dbReference>
<evidence type="ECO:0000256" key="4">
    <source>
        <dbReference type="ARBA" id="ARBA00022473"/>
    </source>
</evidence>
<feature type="disulfide bond" evidence="24">
    <location>
        <begin position="751"/>
        <end position="768"/>
    </location>
</feature>
<dbReference type="FunFam" id="2.10.25.10:FF:000122">
    <property type="entry name" value="Protein crumbs homolog 2"/>
    <property type="match status" value="3"/>
</dbReference>
<accession>A0AAN8XKJ8</accession>
<feature type="non-terminal residue" evidence="29">
    <location>
        <position position="1"/>
    </location>
</feature>
<evidence type="ECO:0000256" key="21">
    <source>
        <dbReference type="ARBA" id="ARBA00060989"/>
    </source>
</evidence>
<feature type="domain" description="EGF-like" evidence="28">
    <location>
        <begin position="356"/>
        <end position="396"/>
    </location>
</feature>
<dbReference type="FunFam" id="2.10.25.10:FF:000146">
    <property type="entry name" value="Putative neurogenic locus notch"/>
    <property type="match status" value="1"/>
</dbReference>
<dbReference type="FunFam" id="2.10.25.10:FF:000109">
    <property type="entry name" value="Notch homolog 4, [Drosophila]"/>
    <property type="match status" value="1"/>
</dbReference>
<evidence type="ECO:0000256" key="25">
    <source>
        <dbReference type="SAM" id="MobiDB-lite"/>
    </source>
</evidence>
<dbReference type="GO" id="GO:0005576">
    <property type="term" value="C:extracellular region"/>
    <property type="evidence" value="ECO:0007669"/>
    <property type="project" value="UniProtKB-SubCell"/>
</dbReference>
<dbReference type="GO" id="GO:0080090">
    <property type="term" value="P:regulation of primary metabolic process"/>
    <property type="evidence" value="ECO:0007669"/>
    <property type="project" value="UniProtKB-ARBA"/>
</dbReference>
<feature type="domain" description="EGF-like" evidence="28">
    <location>
        <begin position="858"/>
        <end position="894"/>
    </location>
</feature>
<dbReference type="InterPro" id="IPR013320">
    <property type="entry name" value="ConA-like_dom_sf"/>
</dbReference>
<dbReference type="GO" id="GO:0005509">
    <property type="term" value="F:calcium ion binding"/>
    <property type="evidence" value="ECO:0007669"/>
    <property type="project" value="InterPro"/>
</dbReference>
<dbReference type="SMART" id="SM00181">
    <property type="entry name" value="EGF"/>
    <property type="match status" value="34"/>
</dbReference>
<evidence type="ECO:0000256" key="8">
    <source>
        <dbReference type="ARBA" id="ARBA00022553"/>
    </source>
</evidence>
<feature type="domain" description="EGF-like" evidence="28">
    <location>
        <begin position="552"/>
        <end position="588"/>
    </location>
</feature>
<dbReference type="GO" id="GO:0003002">
    <property type="term" value="P:regionalization"/>
    <property type="evidence" value="ECO:0007669"/>
    <property type="project" value="UniProtKB-ARBA"/>
</dbReference>
<feature type="disulfide bond" evidence="24">
    <location>
        <begin position="367"/>
        <end position="384"/>
    </location>
</feature>
<dbReference type="InterPro" id="IPR009030">
    <property type="entry name" value="Growth_fac_rcpt_cys_sf"/>
</dbReference>
<dbReference type="GO" id="GO:0048468">
    <property type="term" value="P:cell development"/>
    <property type="evidence" value="ECO:0007669"/>
    <property type="project" value="UniProtKB-ARBA"/>
</dbReference>
<keyword evidence="14" id="KW-0914">Notch signaling pathway</keyword>
<feature type="domain" description="EGF-like" evidence="28">
    <location>
        <begin position="2086"/>
        <end position="2126"/>
    </location>
</feature>
<keyword evidence="11" id="KW-0677">Repeat</keyword>
<evidence type="ECO:0000256" key="2">
    <source>
        <dbReference type="ARBA" id="ARBA00004316"/>
    </source>
</evidence>
<dbReference type="GO" id="GO:0050877">
    <property type="term" value="P:nervous system process"/>
    <property type="evidence" value="ECO:0007669"/>
    <property type="project" value="UniProtKB-ARBA"/>
</dbReference>
<dbReference type="GO" id="GO:0060255">
    <property type="term" value="P:regulation of macromolecule metabolic process"/>
    <property type="evidence" value="ECO:0007669"/>
    <property type="project" value="UniProtKB-ARBA"/>
</dbReference>
<evidence type="ECO:0000256" key="6">
    <source>
        <dbReference type="ARBA" id="ARBA00022525"/>
    </source>
</evidence>
<keyword evidence="4" id="KW-0217">Developmental protein</keyword>
<dbReference type="InterPro" id="IPR049883">
    <property type="entry name" value="NOTCH1_EGF-like"/>
</dbReference>
<feature type="domain" description="EGF-like" evidence="28">
    <location>
        <begin position="273"/>
        <end position="309"/>
    </location>
</feature>
<feature type="domain" description="EGF-like" evidence="28">
    <location>
        <begin position="1928"/>
        <end position="1962"/>
    </location>
</feature>
<evidence type="ECO:0000259" key="28">
    <source>
        <dbReference type="PROSITE" id="PS50026"/>
    </source>
</evidence>
<evidence type="ECO:0000256" key="7">
    <source>
        <dbReference type="ARBA" id="ARBA00022536"/>
    </source>
</evidence>
<feature type="disulfide bond" evidence="24">
    <location>
        <begin position="1037"/>
        <end position="1046"/>
    </location>
</feature>
<keyword evidence="13" id="KW-0106">Calcium</keyword>
<keyword evidence="18" id="KW-0325">Glycoprotein</keyword>
<evidence type="ECO:0000256" key="13">
    <source>
        <dbReference type="ARBA" id="ARBA00022837"/>
    </source>
</evidence>
<organism evidence="29 30">
    <name type="scientific">Halocaridina rubra</name>
    <name type="common">Hawaiian red shrimp</name>
    <dbReference type="NCBI Taxonomy" id="373956"/>
    <lineage>
        <taxon>Eukaryota</taxon>
        <taxon>Metazoa</taxon>
        <taxon>Ecdysozoa</taxon>
        <taxon>Arthropoda</taxon>
        <taxon>Crustacea</taxon>
        <taxon>Multicrustacea</taxon>
        <taxon>Malacostraca</taxon>
        <taxon>Eumalacostraca</taxon>
        <taxon>Eucarida</taxon>
        <taxon>Decapoda</taxon>
        <taxon>Pleocyemata</taxon>
        <taxon>Caridea</taxon>
        <taxon>Atyoidea</taxon>
        <taxon>Atyidae</taxon>
        <taxon>Halocaridina</taxon>
    </lineage>
</organism>
<feature type="domain" description="EGF-like" evidence="28">
    <location>
        <begin position="742"/>
        <end position="780"/>
    </location>
</feature>
<dbReference type="Pfam" id="PF00008">
    <property type="entry name" value="EGF"/>
    <property type="match status" value="17"/>
</dbReference>
<dbReference type="FunFam" id="2.10.25.10:FF:000391">
    <property type="entry name" value="Weary, isoform C"/>
    <property type="match status" value="2"/>
</dbReference>
<dbReference type="FunFam" id="2.10.25.10:FF:000565">
    <property type="entry name" value="Predicted protein"/>
    <property type="match status" value="2"/>
</dbReference>
<feature type="transmembrane region" description="Helical" evidence="26">
    <location>
        <begin position="2261"/>
        <end position="2284"/>
    </location>
</feature>
<dbReference type="GO" id="GO:0007369">
    <property type="term" value="P:gastrulation"/>
    <property type="evidence" value="ECO:0007669"/>
    <property type="project" value="UniProtKB-KW"/>
</dbReference>
<feature type="disulfide bond" evidence="24">
    <location>
        <begin position="1130"/>
        <end position="1139"/>
    </location>
</feature>
<evidence type="ECO:0000256" key="10">
    <source>
        <dbReference type="ARBA" id="ARBA00022729"/>
    </source>
</evidence>
<evidence type="ECO:0000256" key="24">
    <source>
        <dbReference type="PROSITE-ProRule" id="PRU00076"/>
    </source>
</evidence>
<feature type="domain" description="EGF-like" evidence="28">
    <location>
        <begin position="934"/>
        <end position="970"/>
    </location>
</feature>
<feature type="disulfide bond" evidence="24">
    <location>
        <begin position="2116"/>
        <end position="2125"/>
    </location>
</feature>
<dbReference type="GO" id="GO:0007163">
    <property type="term" value="P:establishment or maintenance of cell polarity"/>
    <property type="evidence" value="ECO:0007669"/>
    <property type="project" value="UniProtKB-ARBA"/>
</dbReference>
<gene>
    <name evidence="29" type="primary">CRB2</name>
    <name evidence="29" type="ORF">SK128_026598</name>
</gene>
<proteinExistence type="inferred from homology"/>
<dbReference type="SUPFAM" id="SSF57184">
    <property type="entry name" value="Growth factor receptor domain"/>
    <property type="match status" value="5"/>
</dbReference>
<evidence type="ECO:0000256" key="15">
    <source>
        <dbReference type="ARBA" id="ARBA00022989"/>
    </source>
</evidence>
<dbReference type="FunFam" id="2.10.25.10:FF:000208">
    <property type="entry name" value="Crumbs 2, cell polarity complex component"/>
    <property type="match status" value="1"/>
</dbReference>
<dbReference type="SMART" id="SM00179">
    <property type="entry name" value="EGF_CA"/>
    <property type="match status" value="30"/>
</dbReference>
<keyword evidence="12" id="KW-0221">Differentiation</keyword>
<dbReference type="InterPro" id="IPR000152">
    <property type="entry name" value="EGF-type_Asp/Asn_hydroxyl_site"/>
</dbReference>
<feature type="domain" description="EGF-like" evidence="28">
    <location>
        <begin position="628"/>
        <end position="664"/>
    </location>
</feature>
<dbReference type="GO" id="GO:0016324">
    <property type="term" value="C:apical plasma membrane"/>
    <property type="evidence" value="ECO:0007669"/>
    <property type="project" value="UniProtKB-SubCell"/>
</dbReference>
<dbReference type="FunFam" id="2.10.25.10:FF:000327">
    <property type="entry name" value="neurogenic locus notch homolog protein 4"/>
    <property type="match status" value="1"/>
</dbReference>
<feature type="disulfide bond" evidence="24">
    <location>
        <begin position="960"/>
        <end position="969"/>
    </location>
</feature>
<feature type="domain" description="EGF-like" evidence="28">
    <location>
        <begin position="2166"/>
        <end position="2202"/>
    </location>
</feature>
<dbReference type="GO" id="GO:0051241">
    <property type="term" value="P:negative regulation of multicellular organismal process"/>
    <property type="evidence" value="ECO:0007669"/>
    <property type="project" value="UniProtKB-ARBA"/>
</dbReference>
<feature type="domain" description="Laminin G" evidence="27">
    <location>
        <begin position="1223"/>
        <end position="1392"/>
    </location>
</feature>
<feature type="disulfide bond" evidence="24">
    <location>
        <begin position="2154"/>
        <end position="2163"/>
    </location>
</feature>
<keyword evidence="15 26" id="KW-1133">Transmembrane helix</keyword>
<reference evidence="29 30" key="1">
    <citation type="submission" date="2023-11" db="EMBL/GenBank/DDBJ databases">
        <title>Halocaridina rubra genome assembly.</title>
        <authorList>
            <person name="Smith C."/>
        </authorList>
    </citation>
    <scope>NUCLEOTIDE SEQUENCE [LARGE SCALE GENOMIC DNA]</scope>
    <source>
        <strain evidence="29">EP-1</strain>
        <tissue evidence="29">Whole</tissue>
    </source>
</reference>
<dbReference type="GO" id="GO:0008593">
    <property type="term" value="P:regulation of Notch signaling pathway"/>
    <property type="evidence" value="ECO:0007669"/>
    <property type="project" value="UniProtKB-ARBA"/>
</dbReference>
<feature type="disulfide bond" evidence="24">
    <location>
        <begin position="884"/>
        <end position="893"/>
    </location>
</feature>
<dbReference type="PROSITE" id="PS00022">
    <property type="entry name" value="EGF_1"/>
    <property type="match status" value="30"/>
</dbReference>
<evidence type="ECO:0000313" key="29">
    <source>
        <dbReference type="EMBL" id="KAK7080255.1"/>
    </source>
</evidence>
<dbReference type="GO" id="GO:0005911">
    <property type="term" value="C:cell-cell junction"/>
    <property type="evidence" value="ECO:0007669"/>
    <property type="project" value="UniProtKB-ARBA"/>
</dbReference>
<keyword evidence="6" id="KW-0964">Secreted</keyword>
<evidence type="ECO:0000256" key="22">
    <source>
        <dbReference type="ARBA" id="ARBA00072415"/>
    </source>
</evidence>
<dbReference type="GO" id="GO:0032991">
    <property type="term" value="C:protein-containing complex"/>
    <property type="evidence" value="ECO:0007669"/>
    <property type="project" value="UniProtKB-ARBA"/>
</dbReference>
<comment type="subcellular location">
    <subcellularLocation>
        <location evidence="1">Apical cell membrane</location>
        <topology evidence="1">Single-pass type I membrane protein</topology>
    </subcellularLocation>
    <subcellularLocation>
        <location evidence="2">Cell projection</location>
    </subcellularLocation>
    <subcellularLocation>
        <location evidence="3">Secreted</location>
    </subcellularLocation>
</comment>
<dbReference type="GO" id="GO:0009967">
    <property type="term" value="P:positive regulation of signal transduction"/>
    <property type="evidence" value="ECO:0007669"/>
    <property type="project" value="UniProtKB-ARBA"/>
</dbReference>
<dbReference type="Proteomes" id="UP001381693">
    <property type="component" value="Unassembled WGS sequence"/>
</dbReference>
<keyword evidence="10" id="KW-0732">Signal</keyword>
<keyword evidence="8" id="KW-0597">Phosphoprotein</keyword>
<dbReference type="PRINTS" id="PR00010">
    <property type="entry name" value="EGFBLOOD"/>
</dbReference>
<dbReference type="FunFam" id="2.10.25.10:FF:000123">
    <property type="entry name" value="Crumbs homolog 1 (Drosophila)"/>
    <property type="match status" value="1"/>
</dbReference>
<evidence type="ECO:0000256" key="18">
    <source>
        <dbReference type="ARBA" id="ARBA00023180"/>
    </source>
</evidence>
<feature type="domain" description="Laminin G" evidence="27">
    <location>
        <begin position="1439"/>
        <end position="1658"/>
    </location>
</feature>
<dbReference type="CDD" id="cd00110">
    <property type="entry name" value="LamG"/>
    <property type="match status" value="3"/>
</dbReference>
<dbReference type="FunFam" id="2.10.25.10:FF:000575">
    <property type="entry name" value="Crumbs, isoform C"/>
    <property type="match status" value="1"/>
</dbReference>
<feature type="disulfide bond" evidence="24">
    <location>
        <begin position="2239"/>
        <end position="2248"/>
    </location>
</feature>
<feature type="disulfide bond" evidence="24">
    <location>
        <begin position="299"/>
        <end position="308"/>
    </location>
</feature>
<feature type="domain" description="EGF-like" evidence="28">
    <location>
        <begin position="475"/>
        <end position="511"/>
    </location>
</feature>
<feature type="domain" description="EGF-like" evidence="28">
    <location>
        <begin position="312"/>
        <end position="352"/>
    </location>
</feature>
<feature type="disulfide bond" evidence="24">
    <location>
        <begin position="1420"/>
        <end position="1429"/>
    </location>
</feature>
<dbReference type="PANTHER" id="PTHR12916">
    <property type="entry name" value="CYTOCHROME C OXIDASE POLYPEPTIDE VIC-2"/>
    <property type="match status" value="1"/>
</dbReference>
<feature type="domain" description="EGF-like" evidence="28">
    <location>
        <begin position="2128"/>
        <end position="2164"/>
    </location>
</feature>
<feature type="disulfide bond" evidence="24">
    <location>
        <begin position="2097"/>
        <end position="2114"/>
    </location>
</feature>
<dbReference type="Pfam" id="PF02210">
    <property type="entry name" value="Laminin_G_2"/>
    <property type="match status" value="3"/>
</dbReference>
<feature type="domain" description="EGF-like" evidence="28">
    <location>
        <begin position="782"/>
        <end position="818"/>
    </location>
</feature>
<feature type="domain" description="EGF-like" evidence="28">
    <location>
        <begin position="1105"/>
        <end position="1140"/>
    </location>
</feature>
<feature type="domain" description="EGF-like" evidence="28">
    <location>
        <begin position="1964"/>
        <end position="2000"/>
    </location>
</feature>
<dbReference type="GO" id="GO:0030182">
    <property type="term" value="P:neuron differentiation"/>
    <property type="evidence" value="ECO:0007669"/>
    <property type="project" value="UniProtKB-ARBA"/>
</dbReference>
<feature type="domain" description="EGF-like" evidence="28">
    <location>
        <begin position="2041"/>
        <end position="2084"/>
    </location>
</feature>
<feature type="domain" description="EGF-like" evidence="28">
    <location>
        <begin position="1180"/>
        <end position="1221"/>
    </location>
</feature>
<comment type="caution">
    <text evidence="24">Lacks conserved residue(s) required for the propagation of feature annotation.</text>
</comment>
<dbReference type="Gene3D" id="2.10.25.10">
    <property type="entry name" value="Laminin"/>
    <property type="match status" value="33"/>
</dbReference>
<dbReference type="GO" id="GO:0042995">
    <property type="term" value="C:cell projection"/>
    <property type="evidence" value="ECO:0007669"/>
    <property type="project" value="UniProtKB-SubCell"/>
</dbReference>
<dbReference type="InterPro" id="IPR001881">
    <property type="entry name" value="EGF-like_Ca-bd_dom"/>
</dbReference>
<feature type="domain" description="EGF-like" evidence="28">
    <location>
        <begin position="2214"/>
        <end position="2249"/>
    </location>
</feature>
<feature type="region of interest" description="Disordered" evidence="25">
    <location>
        <begin position="23"/>
        <end position="60"/>
    </location>
</feature>
<evidence type="ECO:0000256" key="9">
    <source>
        <dbReference type="ARBA" id="ARBA00022692"/>
    </source>
</evidence>